<dbReference type="EMBL" id="CP026244">
    <property type="protein sequence ID" value="AWO98276.1"/>
    <property type="molecule type" value="Genomic_DNA"/>
</dbReference>
<dbReference type="AlphaFoldDB" id="A0A2U9B2Z0"/>
<protein>
    <submittedName>
        <fullName evidence="1">Uncharacterized protein</fullName>
    </submittedName>
</protein>
<proteinExistence type="predicted"/>
<sequence length="50" mass="5107">MGISCVCVQRDCGKLCPVVGPHGPWLTPLPLVFGGGRLPRVTACAATGSQ</sequence>
<keyword evidence="2" id="KW-1185">Reference proteome</keyword>
<dbReference type="Proteomes" id="UP000246464">
    <property type="component" value="Chromosome 2"/>
</dbReference>
<reference evidence="1 2" key="1">
    <citation type="submission" date="2017-12" db="EMBL/GenBank/DDBJ databases">
        <title>Integrating genomic resources of turbot (Scophthalmus maximus) in depth evaluation of genetic and physical mapping variation across individuals.</title>
        <authorList>
            <person name="Martinez P."/>
        </authorList>
    </citation>
    <scope>NUCLEOTIDE SEQUENCE [LARGE SCALE GENOMIC DNA]</scope>
</reference>
<feature type="non-terminal residue" evidence="1">
    <location>
        <position position="50"/>
    </location>
</feature>
<organism evidence="1 2">
    <name type="scientific">Scophthalmus maximus</name>
    <name type="common">Turbot</name>
    <name type="synonym">Psetta maxima</name>
    <dbReference type="NCBI Taxonomy" id="52904"/>
    <lineage>
        <taxon>Eukaryota</taxon>
        <taxon>Metazoa</taxon>
        <taxon>Chordata</taxon>
        <taxon>Craniata</taxon>
        <taxon>Vertebrata</taxon>
        <taxon>Euteleostomi</taxon>
        <taxon>Actinopterygii</taxon>
        <taxon>Neopterygii</taxon>
        <taxon>Teleostei</taxon>
        <taxon>Neoteleostei</taxon>
        <taxon>Acanthomorphata</taxon>
        <taxon>Carangaria</taxon>
        <taxon>Pleuronectiformes</taxon>
        <taxon>Pleuronectoidei</taxon>
        <taxon>Scophthalmidae</taxon>
        <taxon>Scophthalmus</taxon>
    </lineage>
</organism>
<accession>A0A2U9B2Z0</accession>
<evidence type="ECO:0000313" key="2">
    <source>
        <dbReference type="Proteomes" id="UP000246464"/>
    </source>
</evidence>
<evidence type="ECO:0000313" key="1">
    <source>
        <dbReference type="EMBL" id="AWO98276.1"/>
    </source>
</evidence>
<name>A0A2U9B2Z0_SCOMX</name>
<gene>
    <name evidence="1" type="ORF">SMAX5B_010631</name>
</gene>